<name>A0ABT1MCQ4_9MYCO</name>
<keyword evidence="3" id="KW-1185">Reference proteome</keyword>
<keyword evidence="1" id="KW-0472">Membrane</keyword>
<dbReference type="Proteomes" id="UP001651690">
    <property type="component" value="Unassembled WGS sequence"/>
</dbReference>
<keyword evidence="1" id="KW-0812">Transmembrane</keyword>
<comment type="caution">
    <text evidence="2">The sequence shown here is derived from an EMBL/GenBank/DDBJ whole genome shotgun (WGS) entry which is preliminary data.</text>
</comment>
<evidence type="ECO:0000313" key="2">
    <source>
        <dbReference type="EMBL" id="MCP9276946.1"/>
    </source>
</evidence>
<feature type="transmembrane region" description="Helical" evidence="1">
    <location>
        <begin position="44"/>
        <end position="63"/>
    </location>
</feature>
<keyword evidence="1" id="KW-1133">Transmembrane helix</keyword>
<evidence type="ECO:0000256" key="1">
    <source>
        <dbReference type="SAM" id="Phobius"/>
    </source>
</evidence>
<dbReference type="RefSeq" id="WP_255065242.1">
    <property type="nucleotide sequence ID" value="NZ_JANDBD010000023.1"/>
</dbReference>
<dbReference type="EMBL" id="JANDBD010000023">
    <property type="protein sequence ID" value="MCP9276946.1"/>
    <property type="molecule type" value="Genomic_DNA"/>
</dbReference>
<reference evidence="2 3" key="1">
    <citation type="submission" date="2022-06" db="EMBL/GenBank/DDBJ databases">
        <title>Mycolicibacterium sp. CAU 1645 isolated from seawater.</title>
        <authorList>
            <person name="Kim W."/>
        </authorList>
    </citation>
    <scope>NUCLEOTIDE SEQUENCE [LARGE SCALE GENOMIC DNA]</scope>
    <source>
        <strain evidence="2 3">CAU 1645</strain>
    </source>
</reference>
<evidence type="ECO:0008006" key="4">
    <source>
        <dbReference type="Google" id="ProtNLM"/>
    </source>
</evidence>
<protein>
    <recommendedName>
        <fullName evidence="4">UsfY protein</fullName>
    </recommendedName>
</protein>
<gene>
    <name evidence="2" type="ORF">NM203_32685</name>
</gene>
<sequence>MSDAGREPDRGPHPGRHFTRLMAAGAFGATALILLGVAEDHTGVAATIGIIAAVAVLVVARWANRG</sequence>
<organism evidence="2 3">
    <name type="scientific">Mycolicibacterium arenosum</name>
    <dbReference type="NCBI Taxonomy" id="2952157"/>
    <lineage>
        <taxon>Bacteria</taxon>
        <taxon>Bacillati</taxon>
        <taxon>Actinomycetota</taxon>
        <taxon>Actinomycetes</taxon>
        <taxon>Mycobacteriales</taxon>
        <taxon>Mycobacteriaceae</taxon>
        <taxon>Mycolicibacterium</taxon>
    </lineage>
</organism>
<accession>A0ABT1MCQ4</accession>
<feature type="transmembrane region" description="Helical" evidence="1">
    <location>
        <begin position="21"/>
        <end position="38"/>
    </location>
</feature>
<proteinExistence type="predicted"/>
<evidence type="ECO:0000313" key="3">
    <source>
        <dbReference type="Proteomes" id="UP001651690"/>
    </source>
</evidence>